<dbReference type="InterPro" id="IPR011042">
    <property type="entry name" value="6-blade_b-propeller_TolB-like"/>
</dbReference>
<dbReference type="Pfam" id="PF03088">
    <property type="entry name" value="Str_synth"/>
    <property type="match status" value="1"/>
</dbReference>
<keyword evidence="8" id="KW-1185">Reference proteome</keyword>
<organism evidence="7 8">
    <name type="scientific">Sphagnum troendelagicum</name>
    <dbReference type="NCBI Taxonomy" id="128251"/>
    <lineage>
        <taxon>Eukaryota</taxon>
        <taxon>Viridiplantae</taxon>
        <taxon>Streptophyta</taxon>
        <taxon>Embryophyta</taxon>
        <taxon>Bryophyta</taxon>
        <taxon>Sphagnophytina</taxon>
        <taxon>Sphagnopsida</taxon>
        <taxon>Sphagnales</taxon>
        <taxon>Sphagnaceae</taxon>
        <taxon>Sphagnum</taxon>
    </lineage>
</organism>
<evidence type="ECO:0000259" key="6">
    <source>
        <dbReference type="Pfam" id="PF03088"/>
    </source>
</evidence>
<reference evidence="7" key="1">
    <citation type="submission" date="2024-02" db="EMBL/GenBank/DDBJ databases">
        <authorList>
            <consortium name="ELIXIR-Norway"/>
            <consortium name="Elixir Norway"/>
        </authorList>
    </citation>
    <scope>NUCLEOTIDE SEQUENCE</scope>
</reference>
<evidence type="ECO:0000313" key="8">
    <source>
        <dbReference type="Proteomes" id="UP001497512"/>
    </source>
</evidence>
<comment type="subcellular location">
    <subcellularLocation>
        <location evidence="1">Vacuole</location>
    </subcellularLocation>
</comment>
<evidence type="ECO:0000256" key="1">
    <source>
        <dbReference type="ARBA" id="ARBA00004116"/>
    </source>
</evidence>
<keyword evidence="4" id="KW-0325">Glycoprotein</keyword>
<dbReference type="EMBL" id="OZ019894">
    <property type="protein sequence ID" value="CAK9214509.1"/>
    <property type="molecule type" value="Genomic_DNA"/>
</dbReference>
<evidence type="ECO:0000256" key="2">
    <source>
        <dbReference type="ARBA" id="ARBA00009191"/>
    </source>
</evidence>
<gene>
    <name evidence="7" type="ORF">CSSPTR1EN2_LOCUS12267</name>
</gene>
<sequence>MVNLCVNWRIGVPTLLITIVAWYLGTDPLHLSIARGIKDFKPQYLAPAPFDVLANLSRDNDSKLHKKSQIWKVPFLGPESFVFDSQGRGPYTSVSDGRIVRYDGPELGWSTFAYTSKNRSEICAPKDPPASNLAFEHVCGRPLGLRFNKKTGELWIADAYLGILKVGPEGGQTEAVVTHIDGVPMKLCNDLDFDDDGILYFTDSSTRWTRRQFFLATFEGDNTGRFIKYDPVTKETTTLIKDLRFANGVAVSRDGTFVLICDARNGRLVQYWLQGEKAGMHHTFVILPGWPDNVRCNEEGDFWVALHSVRYAADTFLGTLPWLRYLLGRLPVPQKLLYQLAIGKPHAMILRYDPEGNVKEVLEDQTGLSVRFVSEVEEHNGKLYIGSVLLPQIAVYPLK</sequence>
<name>A0ABP0U8D9_9BRYO</name>
<protein>
    <recommendedName>
        <fullName evidence="6">Strictosidine synthase conserved region domain-containing protein</fullName>
    </recommendedName>
</protein>
<feature type="transmembrane region" description="Helical" evidence="5">
    <location>
        <begin position="6"/>
        <end position="25"/>
    </location>
</feature>
<keyword evidence="5" id="KW-1133">Transmembrane helix</keyword>
<evidence type="ECO:0000256" key="4">
    <source>
        <dbReference type="ARBA" id="ARBA00023180"/>
    </source>
</evidence>
<dbReference type="Gene3D" id="2.120.10.30">
    <property type="entry name" value="TolB, C-terminal domain"/>
    <property type="match status" value="1"/>
</dbReference>
<dbReference type="Proteomes" id="UP001497512">
    <property type="component" value="Chromosome 2"/>
</dbReference>
<evidence type="ECO:0000313" key="7">
    <source>
        <dbReference type="EMBL" id="CAK9214509.1"/>
    </source>
</evidence>
<keyword evidence="5" id="KW-0472">Membrane</keyword>
<dbReference type="SUPFAM" id="SSF63829">
    <property type="entry name" value="Calcium-dependent phosphotriesterase"/>
    <property type="match status" value="1"/>
</dbReference>
<evidence type="ECO:0000256" key="3">
    <source>
        <dbReference type="ARBA" id="ARBA00022554"/>
    </source>
</evidence>
<keyword evidence="5" id="KW-0812">Transmembrane</keyword>
<dbReference type="InterPro" id="IPR018119">
    <property type="entry name" value="Strictosidine_synth_cons-reg"/>
</dbReference>
<accession>A0ABP0U8D9</accession>
<dbReference type="PANTHER" id="PTHR10426:SF106">
    <property type="entry name" value="PROTEIN STRICTOSIDINE SYNTHASE-LIKE 3"/>
    <property type="match status" value="1"/>
</dbReference>
<comment type="similarity">
    <text evidence="2">Belongs to the strictosidine synthase family.</text>
</comment>
<feature type="domain" description="Strictosidine synthase conserved region" evidence="6">
    <location>
        <begin position="189"/>
        <end position="275"/>
    </location>
</feature>
<keyword evidence="3" id="KW-0926">Vacuole</keyword>
<proteinExistence type="inferred from homology"/>
<dbReference type="PANTHER" id="PTHR10426">
    <property type="entry name" value="STRICTOSIDINE SYNTHASE-RELATED"/>
    <property type="match status" value="1"/>
</dbReference>
<evidence type="ECO:0000256" key="5">
    <source>
        <dbReference type="SAM" id="Phobius"/>
    </source>
</evidence>
<dbReference type="Pfam" id="PF20067">
    <property type="entry name" value="SSL_N"/>
    <property type="match status" value="1"/>
</dbReference>